<sequence>MRTACAGVLMVTCLPRMSDASSSNPGTTIGCTLLLSSNKSKTRVHCFPPPDSTYEKLTGKIWLSHLLVCGWNRGIKWYFRVFSLKVEHFRPLRRENQLRTACAGVLMVTRLPRMSDASSSNPSTTIGCTLLLSSNKSKTRVHCFPPPDVNSPG</sequence>
<keyword evidence="3" id="KW-1185">Reference proteome</keyword>
<evidence type="ECO:0000313" key="3">
    <source>
        <dbReference type="Proteomes" id="UP000054324"/>
    </source>
</evidence>
<evidence type="ECO:0000313" key="2">
    <source>
        <dbReference type="EMBL" id="KER24884.1"/>
    </source>
</evidence>
<protein>
    <recommendedName>
        <fullName evidence="4">Secreted protein</fullName>
    </recommendedName>
</protein>
<dbReference type="Proteomes" id="UP000054324">
    <property type="component" value="Unassembled WGS sequence"/>
</dbReference>
<dbReference type="KEGG" id="ovi:T265_07558"/>
<feature type="signal peptide" evidence="1">
    <location>
        <begin position="1"/>
        <end position="20"/>
    </location>
</feature>
<keyword evidence="1" id="KW-0732">Signal</keyword>
<accession>A0A075AB82</accession>
<gene>
    <name evidence="2" type="ORF">T265_07558</name>
</gene>
<dbReference type="PROSITE" id="PS51257">
    <property type="entry name" value="PROKAR_LIPOPROTEIN"/>
    <property type="match status" value="1"/>
</dbReference>
<dbReference type="GeneID" id="20321737"/>
<name>A0A075AB82_OPIVI</name>
<dbReference type="AlphaFoldDB" id="A0A075AB82"/>
<proteinExistence type="predicted"/>
<reference evidence="2 3" key="1">
    <citation type="submission" date="2013-11" db="EMBL/GenBank/DDBJ databases">
        <title>Opisthorchis viverrini - life in the bile duct.</title>
        <authorList>
            <person name="Young N.D."/>
            <person name="Nagarajan N."/>
            <person name="Lin S.J."/>
            <person name="Korhonen P.K."/>
            <person name="Jex A.R."/>
            <person name="Hall R.S."/>
            <person name="Safavi-Hemami H."/>
            <person name="Kaewkong W."/>
            <person name="Bertrand D."/>
            <person name="Gao S."/>
            <person name="Seet Q."/>
            <person name="Wongkham S."/>
            <person name="Teh B.T."/>
            <person name="Wongkham C."/>
            <person name="Intapan P.M."/>
            <person name="Maleewong W."/>
            <person name="Yang X."/>
            <person name="Hu M."/>
            <person name="Wang Z."/>
            <person name="Hofmann A."/>
            <person name="Sternberg P.W."/>
            <person name="Tan P."/>
            <person name="Wang J."/>
            <person name="Gasser R.B."/>
        </authorList>
    </citation>
    <scope>NUCLEOTIDE SEQUENCE [LARGE SCALE GENOMIC DNA]</scope>
</reference>
<evidence type="ECO:0008006" key="4">
    <source>
        <dbReference type="Google" id="ProtNLM"/>
    </source>
</evidence>
<dbReference type="CTD" id="20321737"/>
<dbReference type="EMBL" id="KL596794">
    <property type="protein sequence ID" value="KER24884.1"/>
    <property type="molecule type" value="Genomic_DNA"/>
</dbReference>
<evidence type="ECO:0000256" key="1">
    <source>
        <dbReference type="SAM" id="SignalP"/>
    </source>
</evidence>
<feature type="chain" id="PRO_5001704576" description="Secreted protein" evidence="1">
    <location>
        <begin position="21"/>
        <end position="153"/>
    </location>
</feature>
<organism evidence="2 3">
    <name type="scientific">Opisthorchis viverrini</name>
    <name type="common">Southeast Asian liver fluke</name>
    <dbReference type="NCBI Taxonomy" id="6198"/>
    <lineage>
        <taxon>Eukaryota</taxon>
        <taxon>Metazoa</taxon>
        <taxon>Spiralia</taxon>
        <taxon>Lophotrochozoa</taxon>
        <taxon>Platyhelminthes</taxon>
        <taxon>Trematoda</taxon>
        <taxon>Digenea</taxon>
        <taxon>Opisthorchiida</taxon>
        <taxon>Opisthorchiata</taxon>
        <taxon>Opisthorchiidae</taxon>
        <taxon>Opisthorchis</taxon>
    </lineage>
</organism>
<dbReference type="RefSeq" id="XP_009171372.1">
    <property type="nucleotide sequence ID" value="XM_009173108.1"/>
</dbReference>